<feature type="domain" description="THAP-type" evidence="10">
    <location>
        <begin position="889"/>
        <end position="966"/>
    </location>
</feature>
<dbReference type="GO" id="GO:0008270">
    <property type="term" value="F:zinc ion binding"/>
    <property type="evidence" value="ECO:0007669"/>
    <property type="project" value="UniProtKB-KW"/>
</dbReference>
<dbReference type="InterPro" id="IPR026516">
    <property type="entry name" value="THAP1/10"/>
</dbReference>
<feature type="domain" description="C2H2-type" evidence="9">
    <location>
        <begin position="655"/>
        <end position="682"/>
    </location>
</feature>
<feature type="domain" description="THAP-type" evidence="10">
    <location>
        <begin position="4504"/>
        <end position="4588"/>
    </location>
</feature>
<feature type="compositionally biased region" description="Basic residues" evidence="8">
    <location>
        <begin position="1"/>
        <end position="13"/>
    </location>
</feature>
<feature type="region of interest" description="Disordered" evidence="8">
    <location>
        <begin position="861"/>
        <end position="883"/>
    </location>
</feature>
<feature type="domain" description="THAP-type" evidence="10">
    <location>
        <begin position="3152"/>
        <end position="3232"/>
    </location>
</feature>
<feature type="domain" description="C2H2-type" evidence="9">
    <location>
        <begin position="599"/>
        <end position="626"/>
    </location>
</feature>
<feature type="domain" description="THAP-type" evidence="10">
    <location>
        <begin position="2939"/>
        <end position="3017"/>
    </location>
</feature>
<feature type="region of interest" description="Disordered" evidence="8">
    <location>
        <begin position="758"/>
        <end position="792"/>
    </location>
</feature>
<feature type="compositionally biased region" description="Low complexity" evidence="8">
    <location>
        <begin position="369"/>
        <end position="387"/>
    </location>
</feature>
<feature type="compositionally biased region" description="Low complexity" evidence="8">
    <location>
        <begin position="772"/>
        <end position="791"/>
    </location>
</feature>
<feature type="domain" description="THAP-type" evidence="10">
    <location>
        <begin position="2301"/>
        <end position="2378"/>
    </location>
</feature>
<evidence type="ECO:0000256" key="1">
    <source>
        <dbReference type="ARBA" id="ARBA00022723"/>
    </source>
</evidence>
<feature type="region of interest" description="Disordered" evidence="8">
    <location>
        <begin position="1"/>
        <end position="61"/>
    </location>
</feature>
<feature type="region of interest" description="Disordered" evidence="8">
    <location>
        <begin position="89"/>
        <end position="165"/>
    </location>
</feature>
<feature type="region of interest" description="Disordered" evidence="8">
    <location>
        <begin position="1951"/>
        <end position="1973"/>
    </location>
</feature>
<feature type="domain" description="THAP-type" evidence="10">
    <location>
        <begin position="1646"/>
        <end position="1720"/>
    </location>
</feature>
<feature type="domain" description="THAP-type" evidence="10">
    <location>
        <begin position="3855"/>
        <end position="3930"/>
    </location>
</feature>
<feature type="compositionally biased region" description="Gly residues" evidence="8">
    <location>
        <begin position="128"/>
        <end position="144"/>
    </location>
</feature>
<feature type="domain" description="THAP-type" evidence="10">
    <location>
        <begin position="3662"/>
        <end position="3755"/>
    </location>
</feature>
<feature type="domain" description="THAP-type" evidence="10">
    <location>
        <begin position="990"/>
        <end position="1062"/>
    </location>
</feature>
<feature type="compositionally biased region" description="Low complexity" evidence="8">
    <location>
        <begin position="270"/>
        <end position="285"/>
    </location>
</feature>
<feature type="compositionally biased region" description="Polar residues" evidence="8">
    <location>
        <begin position="240"/>
        <end position="250"/>
    </location>
</feature>
<feature type="compositionally biased region" description="Acidic residues" evidence="8">
    <location>
        <begin position="2519"/>
        <end position="2543"/>
    </location>
</feature>
<feature type="domain" description="THAP-type" evidence="10">
    <location>
        <begin position="2706"/>
        <end position="2779"/>
    </location>
</feature>
<evidence type="ECO:0000256" key="6">
    <source>
        <dbReference type="PROSITE-ProRule" id="PRU00309"/>
    </source>
</evidence>
<feature type="region of interest" description="Disordered" evidence="8">
    <location>
        <begin position="4989"/>
        <end position="5016"/>
    </location>
</feature>
<keyword evidence="4 6" id="KW-0238">DNA-binding</keyword>
<feature type="domain" description="THAP-type" evidence="10">
    <location>
        <begin position="4136"/>
        <end position="4209"/>
    </location>
</feature>
<protein>
    <recommendedName>
        <fullName evidence="12">THAP-type domain-containing protein</fullName>
    </recommendedName>
</protein>
<name>A0A1I8M0J6_MUSDO</name>
<feature type="domain" description="THAP-type" evidence="10">
    <location>
        <begin position="1079"/>
        <end position="1155"/>
    </location>
</feature>
<dbReference type="PANTHER" id="PTHR46600">
    <property type="entry name" value="THAP DOMAIN-CONTAINING"/>
    <property type="match status" value="1"/>
</dbReference>
<keyword evidence="7" id="KW-0175">Coiled coil</keyword>
<feature type="domain" description="THAP-type" evidence="10">
    <location>
        <begin position="1546"/>
        <end position="1622"/>
    </location>
</feature>
<dbReference type="InterPro" id="IPR038441">
    <property type="entry name" value="THAP_Znf_sf"/>
</dbReference>
<evidence type="ECO:0008006" key="12">
    <source>
        <dbReference type="Google" id="ProtNLM"/>
    </source>
</evidence>
<feature type="domain" description="THAP-type" evidence="10">
    <location>
        <begin position="3945"/>
        <end position="4027"/>
    </location>
</feature>
<feature type="domain" description="THAP-type" evidence="10">
    <location>
        <begin position="1838"/>
        <end position="1914"/>
    </location>
</feature>
<keyword evidence="2 5" id="KW-0863">Zinc-finger</keyword>
<feature type="region of interest" description="Disordered" evidence="8">
    <location>
        <begin position="362"/>
        <end position="524"/>
    </location>
</feature>
<feature type="compositionally biased region" description="Low complexity" evidence="8">
    <location>
        <begin position="42"/>
        <end position="61"/>
    </location>
</feature>
<feature type="domain" description="THAP-type" evidence="10">
    <location>
        <begin position="2833"/>
        <end position="2917"/>
    </location>
</feature>
<dbReference type="VEuPathDB" id="VectorBase:MDOMA2_009587"/>
<feature type="domain" description="THAP-type" evidence="10">
    <location>
        <begin position="1737"/>
        <end position="1811"/>
    </location>
</feature>
<accession>A0A1I8M0J6</accession>
<feature type="domain" description="THAP-type" evidence="10">
    <location>
        <begin position="4708"/>
        <end position="4792"/>
    </location>
</feature>
<feature type="domain" description="THAP-type" evidence="10">
    <location>
        <begin position="1438"/>
        <end position="1510"/>
    </location>
</feature>
<proteinExistence type="predicted"/>
<feature type="compositionally biased region" description="Basic residues" evidence="8">
    <location>
        <begin position="93"/>
        <end position="107"/>
    </location>
</feature>
<feature type="domain" description="THAP-type" evidence="10">
    <location>
        <begin position="3243"/>
        <end position="3320"/>
    </location>
</feature>
<feature type="domain" description="THAP-type" evidence="10">
    <location>
        <begin position="1331"/>
        <end position="1407"/>
    </location>
</feature>
<dbReference type="Gene3D" id="3.30.160.60">
    <property type="entry name" value="Classic Zinc Finger"/>
    <property type="match status" value="1"/>
</dbReference>
<evidence type="ECO:0000256" key="2">
    <source>
        <dbReference type="ARBA" id="ARBA00022771"/>
    </source>
</evidence>
<organism evidence="11">
    <name type="scientific">Musca domestica</name>
    <name type="common">House fly</name>
    <dbReference type="NCBI Taxonomy" id="7370"/>
    <lineage>
        <taxon>Eukaryota</taxon>
        <taxon>Metazoa</taxon>
        <taxon>Ecdysozoa</taxon>
        <taxon>Arthropoda</taxon>
        <taxon>Hexapoda</taxon>
        <taxon>Insecta</taxon>
        <taxon>Pterygota</taxon>
        <taxon>Neoptera</taxon>
        <taxon>Endopterygota</taxon>
        <taxon>Diptera</taxon>
        <taxon>Brachycera</taxon>
        <taxon>Muscomorpha</taxon>
        <taxon>Muscoidea</taxon>
        <taxon>Muscidae</taxon>
        <taxon>Musca</taxon>
    </lineage>
</organism>
<dbReference type="Pfam" id="PF05485">
    <property type="entry name" value="THAP"/>
    <property type="match status" value="33"/>
</dbReference>
<feature type="compositionally biased region" description="Low complexity" evidence="8">
    <location>
        <begin position="293"/>
        <end position="307"/>
    </location>
</feature>
<keyword evidence="3" id="KW-0862">Zinc</keyword>
<evidence type="ECO:0000256" key="8">
    <source>
        <dbReference type="SAM" id="MobiDB-lite"/>
    </source>
</evidence>
<feature type="compositionally biased region" description="Acidic residues" evidence="8">
    <location>
        <begin position="2550"/>
        <end position="2575"/>
    </location>
</feature>
<feature type="coiled-coil region" evidence="7">
    <location>
        <begin position="4266"/>
        <end position="4298"/>
    </location>
</feature>
<dbReference type="PROSITE" id="PS50950">
    <property type="entry name" value="ZF_THAP"/>
    <property type="match status" value="33"/>
</dbReference>
<feature type="compositionally biased region" description="Polar residues" evidence="8">
    <location>
        <begin position="869"/>
        <end position="883"/>
    </location>
</feature>
<feature type="domain" description="THAP-type" evidence="10">
    <location>
        <begin position="3570"/>
        <end position="3644"/>
    </location>
</feature>
<feature type="compositionally biased region" description="Low complexity" evidence="8">
    <location>
        <begin position="418"/>
        <end position="445"/>
    </location>
</feature>
<feature type="domain" description="THAP-type" evidence="10">
    <location>
        <begin position="5025"/>
        <end position="5106"/>
    </location>
</feature>
<feature type="region of interest" description="Disordered" evidence="8">
    <location>
        <begin position="240"/>
        <end position="307"/>
    </location>
</feature>
<feature type="compositionally biased region" description="Low complexity" evidence="8">
    <location>
        <begin position="400"/>
        <end position="409"/>
    </location>
</feature>
<evidence type="ECO:0000256" key="4">
    <source>
        <dbReference type="ARBA" id="ARBA00023125"/>
    </source>
</evidence>
<evidence type="ECO:0000256" key="7">
    <source>
        <dbReference type="SAM" id="Coils"/>
    </source>
</evidence>
<dbReference type="eggNOG" id="KOG1721">
    <property type="taxonomic scope" value="Eukaryota"/>
</dbReference>
<feature type="domain" description="THAP-type" evidence="10">
    <location>
        <begin position="4044"/>
        <end position="4120"/>
    </location>
</feature>
<dbReference type="RefSeq" id="XP_005185206.2">
    <property type="nucleotide sequence ID" value="XM_005185149.4"/>
</dbReference>
<evidence type="ECO:0000256" key="3">
    <source>
        <dbReference type="ARBA" id="ARBA00022833"/>
    </source>
</evidence>
<dbReference type="InterPro" id="IPR006612">
    <property type="entry name" value="THAP_Znf"/>
</dbReference>
<reference evidence="11" key="1">
    <citation type="submission" date="2020-05" db="UniProtKB">
        <authorList>
            <consortium name="EnsemblMetazoa"/>
        </authorList>
    </citation>
    <scope>IDENTIFICATION</scope>
    <source>
        <strain evidence="11">Aabys</strain>
    </source>
</reference>
<dbReference type="KEGG" id="mde:101901640"/>
<dbReference type="PROSITE" id="PS50157">
    <property type="entry name" value="ZINC_FINGER_C2H2_2"/>
    <property type="match status" value="2"/>
</dbReference>
<dbReference type="PANTHER" id="PTHR46600:SF11">
    <property type="entry name" value="THAP DOMAIN-CONTAINING PROTEIN 10"/>
    <property type="match status" value="1"/>
</dbReference>
<dbReference type="VEuPathDB" id="VectorBase:MDOA000024"/>
<feature type="compositionally biased region" description="Polar residues" evidence="8">
    <location>
        <begin position="495"/>
        <end position="509"/>
    </location>
</feature>
<feature type="compositionally biased region" description="Low complexity" evidence="8">
    <location>
        <begin position="151"/>
        <end position="165"/>
    </location>
</feature>
<feature type="compositionally biased region" description="Basic residues" evidence="8">
    <location>
        <begin position="446"/>
        <end position="456"/>
    </location>
</feature>
<feature type="compositionally biased region" description="Basic and acidic residues" evidence="8">
    <location>
        <begin position="1951"/>
        <end position="1965"/>
    </location>
</feature>
<dbReference type="PROSITE" id="PS00028">
    <property type="entry name" value="ZINC_FINGER_C2H2_1"/>
    <property type="match status" value="2"/>
</dbReference>
<dbReference type="OrthoDB" id="7312725at2759"/>
<evidence type="ECO:0000313" key="11">
    <source>
        <dbReference type="EnsemblMetazoa" id="MDOA000024-PA"/>
    </source>
</evidence>
<feature type="domain" description="THAP-type" evidence="10">
    <location>
        <begin position="3474"/>
        <end position="3550"/>
    </location>
</feature>
<dbReference type="SMART" id="SM00355">
    <property type="entry name" value="ZnF_C2H2"/>
    <property type="match status" value="4"/>
</dbReference>
<feature type="compositionally biased region" description="Acidic residues" evidence="8">
    <location>
        <begin position="2582"/>
        <end position="2595"/>
    </location>
</feature>
<dbReference type="EnsemblMetazoa" id="MDOA000024-RA">
    <property type="protein sequence ID" value="MDOA000024-PA"/>
    <property type="gene ID" value="MDOA000024"/>
</dbReference>
<dbReference type="Gene3D" id="6.20.210.20">
    <property type="entry name" value="THAP domain"/>
    <property type="match status" value="5"/>
</dbReference>
<feature type="domain" description="THAP-type" evidence="10">
    <location>
        <begin position="5120"/>
        <end position="5193"/>
    </location>
</feature>
<feature type="domain" description="THAP-type" evidence="10">
    <location>
        <begin position="2082"/>
        <end position="2159"/>
    </location>
</feature>
<dbReference type="GO" id="GO:0043565">
    <property type="term" value="F:sequence-specific DNA binding"/>
    <property type="evidence" value="ECO:0007669"/>
    <property type="project" value="InterPro"/>
</dbReference>
<dbReference type="SMART" id="SM00692">
    <property type="entry name" value="DM3"/>
    <property type="match status" value="33"/>
</dbReference>
<evidence type="ECO:0000256" key="5">
    <source>
        <dbReference type="PROSITE-ProRule" id="PRU00042"/>
    </source>
</evidence>
<feature type="domain" description="THAP-type" evidence="10">
    <location>
        <begin position="4810"/>
        <end position="4887"/>
    </location>
</feature>
<feature type="compositionally biased region" description="Low complexity" evidence="8">
    <location>
        <begin position="477"/>
        <end position="494"/>
    </location>
</feature>
<feature type="domain" description="THAP-type" evidence="10">
    <location>
        <begin position="2397"/>
        <end position="2470"/>
    </location>
</feature>
<gene>
    <name evidence="11" type="primary">101901640</name>
</gene>
<evidence type="ECO:0000259" key="10">
    <source>
        <dbReference type="PROSITE" id="PS50950"/>
    </source>
</evidence>
<evidence type="ECO:0000259" key="9">
    <source>
        <dbReference type="PROSITE" id="PS50157"/>
    </source>
</evidence>
<dbReference type="SUPFAM" id="SSF57716">
    <property type="entry name" value="Glucocorticoid receptor-like (DNA-binding domain)"/>
    <property type="match status" value="33"/>
</dbReference>
<feature type="domain" description="THAP-type" evidence="10">
    <location>
        <begin position="3040"/>
        <end position="3116"/>
    </location>
</feature>
<keyword evidence="1" id="KW-0479">Metal-binding</keyword>
<feature type="domain" description="THAP-type" evidence="10">
    <location>
        <begin position="3374"/>
        <end position="3453"/>
    </location>
</feature>
<feature type="domain" description="THAP-type" evidence="10">
    <location>
        <begin position="2182"/>
        <end position="2259"/>
    </location>
</feature>
<feature type="region of interest" description="Disordered" evidence="8">
    <location>
        <begin position="3325"/>
        <end position="3375"/>
    </location>
</feature>
<feature type="region of interest" description="Disordered" evidence="8">
    <location>
        <begin position="2495"/>
        <end position="2597"/>
    </location>
</feature>
<sequence length="5285" mass="613130">MSQQHQPRKHYHIHAPYPHHPPPVPAHHTHAPHPGPPPPPSSSSHHVAAQQQQQQHQQWYNAHAAAGIPPPQAQPPPPQYHHGLHIRDSRHLQQQHHHAPHPHHPQQHGHAMPAPPPPPPTHMFTSGYAGGGGMPVGVGGGAGGTSSTHNSASAMPATGSSSSASAPHFSTLAGVGGPPNVVGSGTSVITGSGGGGVIVGCSRVYDLEMVNTQHGGGAGAPSMLAIGGARGAAYDAYSHSSLYTQPPTSSSQRHHHQQQQQQQLHHHHQQQQQQQHHYQQQQHQQHYYHHQRLQQQQHQQQQQHSQHMPPMITNIKSEPVEQLTITPSIQMEEIIIKPEPLDEMPYHKNAPQIENNATFTMNEERKQHQQQQQQQLHHQQRVQQAVQEQKHHPHLHHQLQHQQQQQQEQQQRHHHHQQQQQLHHQQQQQQQQQQHQQSQGQYQPQQHHRHPPHHHQQLSQQVQHQRPPVYQNENVSQQQRQEPQTSLQQQQQQQKPPTSAAVTVNTENSKIPAPPTPASASTSAAAATAVSMAEEKPLPISLANIKSEPKPLNFPRRKLQTERSSTLPICQRCKQVFLKRQNYVQHVALSTCSIVEYDFKCSICPMSFMSNEELQAHEQLHRSNRYFCQKYCGKYYETIDECEHHEFGQHEYDMFKCNICCVSFTKRDQLFSHLVDHRQQPRYDCCICRLCFQDLLELEDHYVGNPDFCGKFYDKEEFKNLKCFAKTNKHSATQPTTTNRTENLTSFLIKDITSMKTTDTSKPRLSSKHQHLTSALHSAHSSSSPTTSAAADNYDDIPDFAAPQVEIKTEIKVEPDFYPPMDQSDFGFDNDYSSNSQEFTTNSNQNLTFLQDYHDNASSSTNSSFSFNLQRTNTPTKKSSRNSEAIQDEDAYCCVPKCGVRKFTSPTLNFFPFPRDEKYLMQWLHNLKMSYDPNVNYGVYRVCSLHFPKRCIARYSLSYWAVPTFNLGHDDVGNLYQNRESSGGFPSGEMARCYMPGCLSQRGETNVKFHSFPRDLKTLIKWCQNSRLPIHSKENRFFCSRHFEEKCFGKFRLKPWAIPTLRLGTVYGKIHDNPNIYQEEKKCFLPFCRRSRSYDCNLSLYRFPRDETLLRRWCYNLRLDPEMYRGKNHKICSSHFVKEALGLRKLNPGAVPTMNLGHNDTFDIYENELYTPPPPLPSSNSSQASTSSKAKKFAELLKQQQEMSGSSTALYDDVFLNSMATKISSLGGGAAQSNALDLGDVCLVPTCKRTRHTDNITLHTVPKRPEQLKKWCHNLKMDLEKLHKSVRICSAHFESYCIGGCMRPFAVPTLELGHDDPNIYRNPDVIKKLNIRETCCVPTCKRNRDRDHANLHRFPTHPELLQKWCENLQKPVPDGTKLFNDAVCEVHFEDRCLRNKRLEKWAIPTINLGYDDITHQLPSEEEVAEHWTKPFAPNNGDEQGECCVSTCRRNPQIDDIKLYRPPEDAEQLLKWAHNLQVDAGQLPLLKICNLHFESHCIGKRLLNWAMPTLNLASKVEHLFENPPPTQVVYKKKEKSERIGGSKHELIKWSPRCCLPHCRKTRIHDNVQLFRFPYANRQTLAKWCHNIQLPLVGSSHRRICSTHFEPSVLTKRCPMNFAVPTLNLNNHPGYKIYQNPARLKQPRIGGTQRQCVVETCRKTKVDGVVLFRFPNSRMLMQKWRHNIKNMPKGKLTTLMRVCSDHFEPHSVGGRRISPGAIPTLKLGHDSDDLYPNEKRSYFELEKCIVKGCDSRKGEDMRLYRFPRDDEELLAKWCHNLKMNPMDCVGVRICHKHFETECQGPKLLYKWAIPTLELGHNKDDDEEELEIIQNPPPDQRSGEFIYKCCVPNCGKTRKYDDAQMNSFPKHLKLFRKWKHNLKLDFLDFKEREKYKICNDHFEPICVGKTRLNFGAIPTVNLGHDETEDLYKINPDRIRPNLFIKKRDIERMERQQLRLEERRERQQERDDNMDMDEEDEAAGDELLDPLSTPAECCVEECHGPKSLMREPYDLPESEELRQLWCQRINEGREEKLPMESKLCGLHFQEIFRKLKDKMDLLKDQEKEDVKADYANLVMAYQKSEMSLLINGFQCRVEGCNSSILKSELRLFYFPYGKEIAKKWSHNTGIIPDEHRRYMNKVCSLHFETYCITETQRLRPWAIPTLQLKSSTEKIYKNPDLTRLDRRMIGPQIIKCAVENCENSQEKDMSRVKLFNFPSDDDMLKKWCANLKMSRHLTPLYKICSKHFEKQCFGSLRIRSWAVPTLNLGHSETPEFYNRTTIKKEVYDDDATSASNEAALKQVKIKKSLDIIKCFVPTCRRSRLKHGVRFYSLPSHEKMRRKWLHNLQVPSNKAAKLQNLKVCNLHFHKRCLDGKTLKPWAMPTKHLGHAEPIFDNPRRLQNPLMLKKCILPHCKNHQVSHDDTRTFVFPKVPEYLEKWAENLKLDVGQCKGRLCSEHFEEEVIGEKKLKNGAVPTINLGHDENPLPYDNKELLKKIQMKSMATGEDGKTNGDADGMLQDGGGNEMELIDEEEEDEDEDEDEVEFEDDDFEYGYLVDNNDDDDADYEMDEYDEMDDSDYDDEEKDKSEEKDEENEEEEEEEEIDLSKIRLRGTSQPWTSLNLKEVRVTLVPLTPEDILDMSSRSSFSRDQRSITPASSFRDLRAETPASFNGAAGMNSSEYIDENSSTSTTITTATSNNITTTALRTDRKINNIAPRCCLKYCGREKTPDQHLTTYGFPKDPQLLQKWCDNLGLQPEECIGRVCIDHFELRVIGTRRLKPGAVPTLKLGPSRVAQHNNDEISKIKSFLGDQETKSIGAGDSEQILTPPPPYGTPKPGRQSVFRLCCLKHCRRKKLTAEMAPGDEPPKLYRFPVKHPELLKKWCANLDIPEDTENLAKLRLCSNHFEPYLMRKDGLLKPKSIPTLDLNETQTPPVFKVKQRRDKHILITNKPQCSLEHCRRKEDQDTFIINFPQHDKNLQRKWCFNLKLGRKKLRYLQIKLCNRHFEPCAFYKDRHVRSGAVPTVDLGHEGRIIRNAPKIRRQIRGLGLKEMCCVNQCQQREEEVKLFPFPKNFELRHTWCNNLQIDMSQALNGHYKVCAEHFTKESFADDSCKDLTIDAVPTLKLAEATAVKEEIKEDEVNVEANQPTGTPCEKSKENVNPTIPCCYLPHCKRQEDPENGTFLVDFPQNTPNTLKKWCLNLKLSQKLKDFGEFKICNHHFEERAFKEDMQIKRGILPTIDLGHNDRIIKNISRREHKCCVSNCKNVEKYKRYSFPKDKELRQIWFRKLRIKRNEIVQRPLKVCRQHFRDSCFVEGTDQLKEDAVPYLKRNVKRKSANKEEGEGEQVVKLSGTNDKKEEEEICADKTQTSDERKSPPSGSGDSKPHCCLAHCGVQEDPITNTFLIGFPQRGSNMRRKWCINLRFGRSAAKHDDNLKICNHHFESYAFYKQKYLKAGAVPTLNLGHNERIIKNDAKLRRKIRLEPKDVCCISSCENRDSPKQLFPFPKNSELRRIWSNNLQIPLRQALSNHYKLCEKHFTVDSFELGTNILKINAVPSVNLGIKEEDTQKVLIKIENEDDSGKCVVESCQKSSSVDKVKLFQLPKSKELLKKWLHNLNLPHDIDLETTRICQRHFEKACLRQGNLHENAIPTQCLKAKSWFYQNDDELFEEICHECCVSNCNYRENNSGEDTTIEQQRGEVEDGDDRKMFKFPKQKEDIDKWLFNLKLNCEDKELKNLRVCSNHFETRCIDKQQNLLMGSVPTLNLGHSDIENIHNNDIQKCCIINCSYWLNYQCFKLAEGGGVAEEEEEQFKAKCLQVLKSNIENNDVEYMCCVHFISYYGDLNCEDIPRLRQLYENLKNLTELQCFRCSVPQCKTGFNLNIQLFKFPKDESLLQKWLHNSSVEFPAAERSKYRICALHFENRCFSEKKLHRWSLPTLALPYNLSLYVNPPEALPSHHENLKHCCVASCNTDVGPFFKFPTKTLEIRKWIHNLNLGPQQCTLNLRVCYQHFESYCLTHNEEGEIVKLKCWAVPTLNLSHNNSPDLYNNPQHKVDMFVCCICQELQNKAESLHLFRFPSRLSVFLKWLHNLKIPRNQYRPSMRICIRHFENECFHAKLKILRKDSVPTLGVKCPKQELFRNPKRNFRRKCCVAVCEGPWSHLYTFPKEKILLKKWYFNLKIKQNDVDERKMLKICEKHFENKCLNAFGALRSTAVPTLNLGHSTRIFKNPRQMEKSKTKMIAKNTKKGRDFRKKIQEEQKAIEGVVKKVQQLRQPKKNEDISAKELRNKKKEENLEETEILNKSTKVKTKLNQENLLDDDDKPLVNFIKEKRQQEKSGTPTILENTKKRKIAKKFLPVKPEPENKPLFEIITSDMELERSTPSTSFALTSLPKLHAIKQEAFLGFEIREVDKRAARKGATALRCECSYPECKQTKAQIYRWPEIENLKKLCFKSMCTKIQPNEELQFCDEHFYRLYKQFEEYINELSSNPGDHQQELQALIKTYKELSSRCKFLGKRCMVPQCTTDLYTASQTNNDIKLHHFPSQVQTIARRWCHNFGMDYDQLDKVKMHYYKVCSRHFEDYCYNARSIYSWAMPTLNLPQGTDIYENTPEDKCASAKKSVVSARHECSYPECKQPKAGLYKCPEIANLKKLWLDSMPNQNKPTAIEEVYFCDEHFYKFYKQFEDHINEMIGNPGEHQKELQALLKTYKEISARCKFVFKRCMVPQCTTDLCTVPQTSNDIRLHHFPFSSQGLARKWCHNFAMDYDQLEKSKLHYYKVCSRHFESYCYNARSIYSWAIPTLNLPRVKDIYENSPEDKCAYQGQCCVESCVNSKGLQTITRTRLFKFPSDPEKLNKWLENVKCENFQADETKICGLHFRYKFITKQKKLTDDAIPTLKLGSTFFDNDEEDLLTSTNVFVKEELPDYDEQQIEDNANAFGWSDHDYCFETSKETNNIAIKQELIEDQYGLEQEHQQHSQDQSQLFASQTIKEEIIEIDETDHQNYDNYYQPPDPTENETENQPEPKTSFPSLVISEVKSHIYLCCVNKCTNTSETRGIKLYTEFPSDSEIFIKWCFNLKIDPRNYKENQYAICSEHFEAICFSDGDLKLHSWAVPTLNLNLPDNSFIHHNDPPSEQCLVYGCIQPLMPLYKFPLRLDLCQKWFVNLKLDFNQYRVDNYRICRRHFTPACFDVNYVLKSEAIPTLCLGHSDQIQHHSEFGEHVHQPSIEEVRGNNNNNPPLPDFIPGLLIGVGAPAAENSRGSSSQGSLVRHLISPNDLEDHDSSYYEDFEECYGQDE</sequence>
<dbReference type="InterPro" id="IPR013087">
    <property type="entry name" value="Znf_C2H2_type"/>
</dbReference>
<feature type="domain" description="THAP-type" evidence="10">
    <location>
        <begin position="1238"/>
        <end position="1311"/>
    </location>
</feature>
<dbReference type="SMART" id="SM00980">
    <property type="entry name" value="THAP"/>
    <property type="match status" value="34"/>
</dbReference>